<sequence length="110" mass="12464">MKRQQIVIIICNHFLTIDIFSSFGSGSSLSLNFSSSRSIGTKNQELSGSFISFIREVSIFEMSVEYFLQQMKFISEFVIVLISDLPIESLSRSNAFAFKSKVQVNFMSLI</sequence>
<proteinExistence type="predicted"/>
<accession>A0AA86N966</accession>
<keyword evidence="3" id="KW-1185">Reference proteome</keyword>
<dbReference type="EMBL" id="CAXDID020000362">
    <property type="protein sequence ID" value="CAL6082252.1"/>
    <property type="molecule type" value="Genomic_DNA"/>
</dbReference>
<comment type="caution">
    <text evidence="1">The sequence shown here is derived from an EMBL/GenBank/DDBJ whole genome shotgun (WGS) entry which is preliminary data.</text>
</comment>
<name>A0AA86N966_9EUKA</name>
<dbReference type="Proteomes" id="UP001642409">
    <property type="component" value="Unassembled WGS sequence"/>
</dbReference>
<evidence type="ECO:0000313" key="1">
    <source>
        <dbReference type="EMBL" id="CAI9915287.1"/>
    </source>
</evidence>
<gene>
    <name evidence="1" type="ORF">HINF_LOCUS2932</name>
    <name evidence="2" type="ORF">HINF_LOCUS61044</name>
</gene>
<evidence type="ECO:0000313" key="2">
    <source>
        <dbReference type="EMBL" id="CAL6082252.1"/>
    </source>
</evidence>
<evidence type="ECO:0000313" key="3">
    <source>
        <dbReference type="Proteomes" id="UP001642409"/>
    </source>
</evidence>
<dbReference type="EMBL" id="CATOUU010000069">
    <property type="protein sequence ID" value="CAI9915287.1"/>
    <property type="molecule type" value="Genomic_DNA"/>
</dbReference>
<reference evidence="1" key="1">
    <citation type="submission" date="2023-06" db="EMBL/GenBank/DDBJ databases">
        <authorList>
            <person name="Kurt Z."/>
        </authorList>
    </citation>
    <scope>NUCLEOTIDE SEQUENCE</scope>
</reference>
<reference evidence="2 3" key="2">
    <citation type="submission" date="2024-07" db="EMBL/GenBank/DDBJ databases">
        <authorList>
            <person name="Akdeniz Z."/>
        </authorList>
    </citation>
    <scope>NUCLEOTIDE SEQUENCE [LARGE SCALE GENOMIC DNA]</scope>
</reference>
<dbReference type="AlphaFoldDB" id="A0AA86N966"/>
<organism evidence="1">
    <name type="scientific">Hexamita inflata</name>
    <dbReference type="NCBI Taxonomy" id="28002"/>
    <lineage>
        <taxon>Eukaryota</taxon>
        <taxon>Metamonada</taxon>
        <taxon>Diplomonadida</taxon>
        <taxon>Hexamitidae</taxon>
        <taxon>Hexamitinae</taxon>
        <taxon>Hexamita</taxon>
    </lineage>
</organism>
<protein>
    <submittedName>
        <fullName evidence="2">Hypothetical_protein</fullName>
    </submittedName>
</protein>